<evidence type="ECO:0000256" key="1">
    <source>
        <dbReference type="SAM" id="MobiDB-lite"/>
    </source>
</evidence>
<reference evidence="2" key="1">
    <citation type="submission" date="2014-11" db="EMBL/GenBank/DDBJ databases">
        <authorList>
            <person name="Amaro Gonzalez C."/>
        </authorList>
    </citation>
    <scope>NUCLEOTIDE SEQUENCE</scope>
</reference>
<dbReference type="AlphaFoldDB" id="A0A0E9TPF2"/>
<evidence type="ECO:0000313" key="2">
    <source>
        <dbReference type="EMBL" id="JAH55322.1"/>
    </source>
</evidence>
<reference evidence="2" key="2">
    <citation type="journal article" date="2015" name="Fish Shellfish Immunol.">
        <title>Early steps in the European eel (Anguilla anguilla)-Vibrio vulnificus interaction in the gills: Role of the RtxA13 toxin.</title>
        <authorList>
            <person name="Callol A."/>
            <person name="Pajuelo D."/>
            <person name="Ebbesson L."/>
            <person name="Teles M."/>
            <person name="MacKenzie S."/>
            <person name="Amaro C."/>
        </authorList>
    </citation>
    <scope>NUCLEOTIDE SEQUENCE</scope>
</reference>
<dbReference type="EMBL" id="GBXM01053255">
    <property type="protein sequence ID" value="JAH55322.1"/>
    <property type="molecule type" value="Transcribed_RNA"/>
</dbReference>
<feature type="region of interest" description="Disordered" evidence="1">
    <location>
        <begin position="1"/>
        <end position="38"/>
    </location>
</feature>
<protein>
    <submittedName>
        <fullName evidence="2">Uncharacterized protein</fullName>
    </submittedName>
</protein>
<feature type="compositionally biased region" description="Basic residues" evidence="1">
    <location>
        <begin position="29"/>
        <end position="38"/>
    </location>
</feature>
<organism evidence="2">
    <name type="scientific">Anguilla anguilla</name>
    <name type="common">European freshwater eel</name>
    <name type="synonym">Muraena anguilla</name>
    <dbReference type="NCBI Taxonomy" id="7936"/>
    <lineage>
        <taxon>Eukaryota</taxon>
        <taxon>Metazoa</taxon>
        <taxon>Chordata</taxon>
        <taxon>Craniata</taxon>
        <taxon>Vertebrata</taxon>
        <taxon>Euteleostomi</taxon>
        <taxon>Actinopterygii</taxon>
        <taxon>Neopterygii</taxon>
        <taxon>Teleostei</taxon>
        <taxon>Anguilliformes</taxon>
        <taxon>Anguillidae</taxon>
        <taxon>Anguilla</taxon>
    </lineage>
</organism>
<name>A0A0E9TPF2_ANGAN</name>
<feature type="compositionally biased region" description="Basic residues" evidence="1">
    <location>
        <begin position="1"/>
        <end position="10"/>
    </location>
</feature>
<proteinExistence type="predicted"/>
<accession>A0A0E9TPF2</accession>
<sequence length="38" mass="4294">MVRGTKWRHLHLAEQKPKAAGALRVQRSQGKKVAKLKS</sequence>